<proteinExistence type="inferred from homology"/>
<evidence type="ECO:0000256" key="7">
    <source>
        <dbReference type="ARBA" id="ARBA00023136"/>
    </source>
</evidence>
<comment type="subcellular location">
    <subcellularLocation>
        <location evidence="1">Cell membrane</location>
        <topology evidence="1">Multi-pass membrane protein</topology>
    </subcellularLocation>
</comment>
<evidence type="ECO:0000256" key="4">
    <source>
        <dbReference type="ARBA" id="ARBA00022475"/>
    </source>
</evidence>
<evidence type="ECO:0000313" key="9">
    <source>
        <dbReference type="EMBL" id="SJM72669.1"/>
    </source>
</evidence>
<comment type="similarity">
    <text evidence="2">Belongs to the CPA3 antiporters (TC 2.A.63) subunit F family.</text>
</comment>
<dbReference type="AlphaFoldDB" id="A0A1R4GWX0"/>
<keyword evidence="5 8" id="KW-0812">Transmembrane</keyword>
<evidence type="ECO:0000256" key="5">
    <source>
        <dbReference type="ARBA" id="ARBA00022692"/>
    </source>
</evidence>
<dbReference type="PANTHER" id="PTHR34702:SF1">
    <property type="entry name" value="NA(+)_H(+) ANTIPORTER SUBUNIT F"/>
    <property type="match status" value="1"/>
</dbReference>
<dbReference type="RefSeq" id="WP_087001281.1">
    <property type="nucleotide sequence ID" value="NZ_FUHW01000053.1"/>
</dbReference>
<reference evidence="9 10" key="1">
    <citation type="submission" date="2017-02" db="EMBL/GenBank/DDBJ databases">
        <authorList>
            <person name="Peterson S.W."/>
        </authorList>
    </citation>
    <scope>NUCLEOTIDE SEQUENCE [LARGE SCALE GENOMIC DNA]</scope>
    <source>
        <strain evidence="9 10">B Ar 00.02</strain>
    </source>
</reference>
<dbReference type="GO" id="GO:0015385">
    <property type="term" value="F:sodium:proton antiporter activity"/>
    <property type="evidence" value="ECO:0007669"/>
    <property type="project" value="TreeGrafter"/>
</dbReference>
<dbReference type="InterPro" id="IPR007208">
    <property type="entry name" value="MrpF/PhaF-like"/>
</dbReference>
<accession>A0A1R4GWX0</accession>
<sequence length="88" mass="9406">MILVAAWVAGIALALGAVMALIRLARGPSILDRTLALDVLLIIILCGLCVDMVVNRHLNHIVFIVVGSLVAFIGSVTIARYVTDRRSP</sequence>
<dbReference type="Proteomes" id="UP000195913">
    <property type="component" value="Unassembled WGS sequence"/>
</dbReference>
<keyword evidence="4" id="KW-1003">Cell membrane</keyword>
<gene>
    <name evidence="9" type="ORF">FM101_15590</name>
</gene>
<dbReference type="Pfam" id="PF04066">
    <property type="entry name" value="MrpF_PhaF"/>
    <property type="match status" value="1"/>
</dbReference>
<evidence type="ECO:0000256" key="8">
    <source>
        <dbReference type="SAM" id="Phobius"/>
    </source>
</evidence>
<dbReference type="PANTHER" id="PTHR34702">
    <property type="entry name" value="NA(+)/H(+) ANTIPORTER SUBUNIT F1"/>
    <property type="match status" value="1"/>
</dbReference>
<dbReference type="EMBL" id="FUHW01000053">
    <property type="protein sequence ID" value="SJM72669.1"/>
    <property type="molecule type" value="Genomic_DNA"/>
</dbReference>
<evidence type="ECO:0000256" key="1">
    <source>
        <dbReference type="ARBA" id="ARBA00004651"/>
    </source>
</evidence>
<keyword evidence="6 8" id="KW-1133">Transmembrane helix</keyword>
<feature type="transmembrane region" description="Helical" evidence="8">
    <location>
        <begin position="36"/>
        <end position="54"/>
    </location>
</feature>
<evidence type="ECO:0000256" key="3">
    <source>
        <dbReference type="ARBA" id="ARBA00022448"/>
    </source>
</evidence>
<keyword evidence="3" id="KW-0813">Transport</keyword>
<feature type="transmembrane region" description="Helical" evidence="8">
    <location>
        <begin position="61"/>
        <end position="82"/>
    </location>
</feature>
<protein>
    <submittedName>
        <fullName evidence="9">Na(+) H(+) antiporter subunit F</fullName>
    </submittedName>
</protein>
<organism evidence="9 10">
    <name type="scientific">Arthrobacter rhombi</name>
    <dbReference type="NCBI Taxonomy" id="71253"/>
    <lineage>
        <taxon>Bacteria</taxon>
        <taxon>Bacillati</taxon>
        <taxon>Actinomycetota</taxon>
        <taxon>Actinomycetes</taxon>
        <taxon>Micrococcales</taxon>
        <taxon>Micrococcaceae</taxon>
        <taxon>Arthrobacter</taxon>
    </lineage>
</organism>
<keyword evidence="7 8" id="KW-0472">Membrane</keyword>
<evidence type="ECO:0000256" key="2">
    <source>
        <dbReference type="ARBA" id="ARBA00009212"/>
    </source>
</evidence>
<evidence type="ECO:0000256" key="6">
    <source>
        <dbReference type="ARBA" id="ARBA00022989"/>
    </source>
</evidence>
<evidence type="ECO:0000313" key="10">
    <source>
        <dbReference type="Proteomes" id="UP000195913"/>
    </source>
</evidence>
<dbReference type="GO" id="GO:0005886">
    <property type="term" value="C:plasma membrane"/>
    <property type="evidence" value="ECO:0007669"/>
    <property type="project" value="UniProtKB-SubCell"/>
</dbReference>
<keyword evidence="10" id="KW-1185">Reference proteome</keyword>
<name>A0A1R4GWX0_9MICC</name>